<dbReference type="AlphaFoldDB" id="A0A1M2W637"/>
<keyword evidence="7" id="KW-1185">Reference proteome</keyword>
<dbReference type="InterPro" id="IPR031107">
    <property type="entry name" value="Small_HSP"/>
</dbReference>
<comment type="similarity">
    <text evidence="2 3">Belongs to the small heat shock protein (HSP20) family.</text>
</comment>
<dbReference type="CDD" id="cd06464">
    <property type="entry name" value="ACD_sHsps-like"/>
    <property type="match status" value="1"/>
</dbReference>
<dbReference type="OMA" id="MSLARQF"/>
<dbReference type="STRING" id="154538.A0A1M2W637"/>
<evidence type="ECO:0000256" key="3">
    <source>
        <dbReference type="RuleBase" id="RU003616"/>
    </source>
</evidence>
<dbReference type="EMBL" id="MNAD01000187">
    <property type="protein sequence ID" value="OJT15276.1"/>
    <property type="molecule type" value="Genomic_DNA"/>
</dbReference>
<dbReference type="OrthoDB" id="1431247at2759"/>
<dbReference type="InterPro" id="IPR008978">
    <property type="entry name" value="HSP20-like_chaperone"/>
</dbReference>
<comment type="caution">
    <text evidence="6">The sequence shown here is derived from an EMBL/GenBank/DDBJ whole genome shotgun (WGS) entry which is preliminary data.</text>
</comment>
<proteinExistence type="inferred from homology"/>
<feature type="domain" description="SHSP" evidence="5">
    <location>
        <begin position="45"/>
        <end position="214"/>
    </location>
</feature>
<dbReference type="PANTHER" id="PTHR11527">
    <property type="entry name" value="HEAT-SHOCK PROTEIN 20 FAMILY MEMBER"/>
    <property type="match status" value="1"/>
</dbReference>
<dbReference type="SUPFAM" id="SSF49764">
    <property type="entry name" value="HSP20-like chaperones"/>
    <property type="match status" value="1"/>
</dbReference>
<dbReference type="Pfam" id="PF00011">
    <property type="entry name" value="HSP20"/>
    <property type="match status" value="1"/>
</dbReference>
<keyword evidence="1" id="KW-0346">Stress response</keyword>
<feature type="compositionally biased region" description="Low complexity" evidence="4">
    <location>
        <begin position="106"/>
        <end position="125"/>
    </location>
</feature>
<evidence type="ECO:0000313" key="6">
    <source>
        <dbReference type="EMBL" id="OJT15276.1"/>
    </source>
</evidence>
<gene>
    <name evidence="6" type="ORF">TRAPUB_8198</name>
</gene>
<reference evidence="6 7" key="1">
    <citation type="submission" date="2016-10" db="EMBL/GenBank/DDBJ databases">
        <title>Genome sequence of the basidiomycete white-rot fungus Trametes pubescens.</title>
        <authorList>
            <person name="Makela M.R."/>
            <person name="Granchi Z."/>
            <person name="Peng M."/>
            <person name="De Vries R.P."/>
            <person name="Grigoriev I."/>
            <person name="Riley R."/>
            <person name="Hilden K."/>
        </authorList>
    </citation>
    <scope>NUCLEOTIDE SEQUENCE [LARGE SCALE GENOMIC DNA]</scope>
    <source>
        <strain evidence="6 7">FBCC735</strain>
    </source>
</reference>
<dbReference type="Gene3D" id="2.60.40.790">
    <property type="match status" value="1"/>
</dbReference>
<accession>A0A1M2W637</accession>
<evidence type="ECO:0000256" key="4">
    <source>
        <dbReference type="SAM" id="MobiDB-lite"/>
    </source>
</evidence>
<organism evidence="6 7">
    <name type="scientific">Trametes pubescens</name>
    <name type="common">White-rot fungus</name>
    <dbReference type="NCBI Taxonomy" id="154538"/>
    <lineage>
        <taxon>Eukaryota</taxon>
        <taxon>Fungi</taxon>
        <taxon>Dikarya</taxon>
        <taxon>Basidiomycota</taxon>
        <taxon>Agaricomycotina</taxon>
        <taxon>Agaricomycetes</taxon>
        <taxon>Polyporales</taxon>
        <taxon>Polyporaceae</taxon>
        <taxon>Trametes</taxon>
    </lineage>
</organism>
<evidence type="ECO:0000256" key="1">
    <source>
        <dbReference type="ARBA" id="ARBA00023016"/>
    </source>
</evidence>
<name>A0A1M2W637_TRAPU</name>
<dbReference type="InterPro" id="IPR002068">
    <property type="entry name" value="A-crystallin/Hsp20_dom"/>
</dbReference>
<protein>
    <recommendedName>
        <fullName evidence="5">SHSP domain-containing protein</fullName>
    </recommendedName>
</protein>
<evidence type="ECO:0000313" key="7">
    <source>
        <dbReference type="Proteomes" id="UP000184267"/>
    </source>
</evidence>
<dbReference type="PROSITE" id="PS01031">
    <property type="entry name" value="SHSP"/>
    <property type="match status" value="1"/>
</dbReference>
<sequence length="214" mass="22656">MSLARQFFREMRPLFRMLEEPLGRPPAYMSGFPGPRALFEDPFFNSPAALRPAVDVSEQGNNYIVEAELPGVKKENVNVRIGDGGQTLTIEGKVFSRSGEPQSQVADASSSSAAGSSDATEGASEGEYTTIYTSVVDTSANASNIGTQALTTKGPESNALSTERLFSGTSTFTRTVVLPRPVDSSKVTAKLSDGVLTVTVPKAEDVGSVQVNVE</sequence>
<evidence type="ECO:0000259" key="5">
    <source>
        <dbReference type="PROSITE" id="PS01031"/>
    </source>
</evidence>
<feature type="region of interest" description="Disordered" evidence="4">
    <location>
        <begin position="97"/>
        <end position="125"/>
    </location>
</feature>
<evidence type="ECO:0000256" key="2">
    <source>
        <dbReference type="PROSITE-ProRule" id="PRU00285"/>
    </source>
</evidence>
<dbReference type="Proteomes" id="UP000184267">
    <property type="component" value="Unassembled WGS sequence"/>
</dbReference>